<dbReference type="EMBL" id="JAPDOG010000011">
    <property type="protein sequence ID" value="MCW3782540.1"/>
    <property type="molecule type" value="Genomic_DNA"/>
</dbReference>
<reference evidence="2 3" key="1">
    <citation type="submission" date="2022-10" db="EMBL/GenBank/DDBJ databases">
        <title>Defluviimonas sp. CAU 1641 isolated from mud.</title>
        <authorList>
            <person name="Kim W."/>
        </authorList>
    </citation>
    <scope>NUCLEOTIDE SEQUENCE [LARGE SCALE GENOMIC DNA]</scope>
    <source>
        <strain evidence="2 3">CAU 1641</strain>
    </source>
</reference>
<gene>
    <name evidence="2" type="ORF">OM960_13190</name>
</gene>
<dbReference type="InterPro" id="IPR010982">
    <property type="entry name" value="Lambda_DNA-bd_dom_sf"/>
</dbReference>
<protein>
    <submittedName>
        <fullName evidence="2">Helix-turn-helix domain-containing protein</fullName>
    </submittedName>
</protein>
<organism evidence="2 3">
    <name type="scientific">Defluviimonas salinarum</name>
    <dbReference type="NCBI Taxonomy" id="2992147"/>
    <lineage>
        <taxon>Bacteria</taxon>
        <taxon>Pseudomonadati</taxon>
        <taxon>Pseudomonadota</taxon>
        <taxon>Alphaproteobacteria</taxon>
        <taxon>Rhodobacterales</taxon>
        <taxon>Paracoccaceae</taxon>
        <taxon>Albidovulum</taxon>
    </lineage>
</organism>
<dbReference type="PROSITE" id="PS50943">
    <property type="entry name" value="HTH_CROC1"/>
    <property type="match status" value="1"/>
</dbReference>
<name>A0ABT3J4C1_9RHOB</name>
<dbReference type="Gene3D" id="1.10.260.40">
    <property type="entry name" value="lambda repressor-like DNA-binding domains"/>
    <property type="match status" value="1"/>
</dbReference>
<dbReference type="CDD" id="cd00093">
    <property type="entry name" value="HTH_XRE"/>
    <property type="match status" value="1"/>
</dbReference>
<proteinExistence type="predicted"/>
<accession>A0ABT3J4C1</accession>
<dbReference type="InterPro" id="IPR001387">
    <property type="entry name" value="Cro/C1-type_HTH"/>
</dbReference>
<comment type="caution">
    <text evidence="2">The sequence shown here is derived from an EMBL/GenBank/DDBJ whole genome shotgun (WGS) entry which is preliminary data.</text>
</comment>
<evidence type="ECO:0000259" key="1">
    <source>
        <dbReference type="PROSITE" id="PS50943"/>
    </source>
</evidence>
<dbReference type="SUPFAM" id="SSF47413">
    <property type="entry name" value="lambda repressor-like DNA-binding domains"/>
    <property type="match status" value="1"/>
</dbReference>
<evidence type="ECO:0000313" key="2">
    <source>
        <dbReference type="EMBL" id="MCW3782540.1"/>
    </source>
</evidence>
<keyword evidence="3" id="KW-1185">Reference proteome</keyword>
<feature type="domain" description="HTH cro/C1-type" evidence="1">
    <location>
        <begin position="14"/>
        <end position="43"/>
    </location>
</feature>
<dbReference type="Proteomes" id="UP001207582">
    <property type="component" value="Unassembled WGS sequence"/>
</dbReference>
<sequence>MTMEEIDRVTPAQIRAARALLGMTQKELCARARIAIGSLAKMEDGPLTRLNPNIVRGLVATLGACGIRFTATGVELAPAIFSSSRATGADVALPAGAR</sequence>
<evidence type="ECO:0000313" key="3">
    <source>
        <dbReference type="Proteomes" id="UP001207582"/>
    </source>
</evidence>
<dbReference type="Pfam" id="PF01381">
    <property type="entry name" value="HTH_3"/>
    <property type="match status" value="1"/>
</dbReference>